<feature type="compositionally biased region" description="Basic and acidic residues" evidence="1">
    <location>
        <begin position="244"/>
        <end position="261"/>
    </location>
</feature>
<dbReference type="InterPro" id="IPR000086">
    <property type="entry name" value="NUDIX_hydrolase_dom"/>
</dbReference>
<dbReference type="CDD" id="cd03426">
    <property type="entry name" value="NUDIX_CoAse_Nudt7"/>
    <property type="match status" value="1"/>
</dbReference>
<feature type="region of interest" description="Disordered" evidence="1">
    <location>
        <begin position="232"/>
        <end position="292"/>
    </location>
</feature>
<evidence type="ECO:0000259" key="2">
    <source>
        <dbReference type="PROSITE" id="PS51462"/>
    </source>
</evidence>
<evidence type="ECO:0000256" key="1">
    <source>
        <dbReference type="SAM" id="MobiDB-lite"/>
    </source>
</evidence>
<dbReference type="EMBL" id="KZ819662">
    <property type="protein sequence ID" value="PWN30683.1"/>
    <property type="molecule type" value="Genomic_DNA"/>
</dbReference>
<evidence type="ECO:0000313" key="4">
    <source>
        <dbReference type="Proteomes" id="UP000245884"/>
    </source>
</evidence>
<dbReference type="PANTHER" id="PTHR12992">
    <property type="entry name" value="NUDIX HYDROLASE"/>
    <property type="match status" value="1"/>
</dbReference>
<dbReference type="RefSeq" id="XP_025365295.1">
    <property type="nucleotide sequence ID" value="XM_025505174.1"/>
</dbReference>
<dbReference type="GO" id="GO:0010945">
    <property type="term" value="F:coenzyme A diphosphatase activity"/>
    <property type="evidence" value="ECO:0007669"/>
    <property type="project" value="InterPro"/>
</dbReference>
<dbReference type="SUPFAM" id="SSF55811">
    <property type="entry name" value="Nudix"/>
    <property type="match status" value="1"/>
</dbReference>
<name>A0A316V3B6_9BASI</name>
<keyword evidence="4" id="KW-1185">Reference proteome</keyword>
<sequence length="292" mass="32523">MSSHELNLLPVFARMRSDLHVVLSQRAASLRSHAGDTAIPGGRYELGDGSLEATARREAWEEIGLPIDARRVRKLCELQPFLSANELVVTPIVVLLIDPMIKPSLNPTEVERLFSLPLRAFLQHHPHPELRLALKLGEEPTEQDPVNAPWSEESGPSDWHTCRDVRWFDRRVRRHTFWDRRNPVRGLTSDILIHCAALAYGSTPTFTNLAPNQPSQAALIWLAFKGPMATRRRRVRPRMSGLEQPKDDDEKGESFRIKPDENGAGQTKEVGSSGSSGGGNAGVTTPRASSRL</sequence>
<accession>A0A316V3B6</accession>
<dbReference type="GeneID" id="37026997"/>
<protein>
    <recommendedName>
        <fullName evidence="2">Nudix hydrolase domain-containing protein</fullName>
    </recommendedName>
</protein>
<gene>
    <name evidence="3" type="ORF">BDZ90DRAFT_229690</name>
</gene>
<dbReference type="STRING" id="1569628.A0A316V3B6"/>
<dbReference type="Pfam" id="PF00293">
    <property type="entry name" value="NUDIX"/>
    <property type="match status" value="1"/>
</dbReference>
<dbReference type="InterPro" id="IPR045121">
    <property type="entry name" value="CoAse"/>
</dbReference>
<reference evidence="3 4" key="1">
    <citation type="journal article" date="2018" name="Mol. Biol. Evol.">
        <title>Broad Genomic Sampling Reveals a Smut Pathogenic Ancestry of the Fungal Clade Ustilaginomycotina.</title>
        <authorList>
            <person name="Kijpornyongpan T."/>
            <person name="Mondo S.J."/>
            <person name="Barry K."/>
            <person name="Sandor L."/>
            <person name="Lee J."/>
            <person name="Lipzen A."/>
            <person name="Pangilinan J."/>
            <person name="LaButti K."/>
            <person name="Hainaut M."/>
            <person name="Henrissat B."/>
            <person name="Grigoriev I.V."/>
            <person name="Spatafora J.W."/>
            <person name="Aime M.C."/>
        </authorList>
    </citation>
    <scope>NUCLEOTIDE SEQUENCE [LARGE SCALE GENOMIC DNA]</scope>
    <source>
        <strain evidence="3 4">MCA 5214</strain>
    </source>
</reference>
<feature type="compositionally biased region" description="Polar residues" evidence="1">
    <location>
        <begin position="282"/>
        <end position="292"/>
    </location>
</feature>
<feature type="domain" description="Nudix hydrolase" evidence="2">
    <location>
        <begin position="2"/>
        <end position="138"/>
    </location>
</feature>
<dbReference type="AlphaFoldDB" id="A0A316V3B6"/>
<dbReference type="Proteomes" id="UP000245884">
    <property type="component" value="Unassembled WGS sequence"/>
</dbReference>
<proteinExistence type="predicted"/>
<dbReference type="Gene3D" id="3.90.79.10">
    <property type="entry name" value="Nucleoside Triphosphate Pyrophosphohydrolase"/>
    <property type="match status" value="1"/>
</dbReference>
<organism evidence="3 4">
    <name type="scientific">Jaminaea rosea</name>
    <dbReference type="NCBI Taxonomy" id="1569628"/>
    <lineage>
        <taxon>Eukaryota</taxon>
        <taxon>Fungi</taxon>
        <taxon>Dikarya</taxon>
        <taxon>Basidiomycota</taxon>
        <taxon>Ustilaginomycotina</taxon>
        <taxon>Exobasidiomycetes</taxon>
        <taxon>Microstromatales</taxon>
        <taxon>Microstromatales incertae sedis</taxon>
        <taxon>Jaminaea</taxon>
    </lineage>
</organism>
<dbReference type="OrthoDB" id="10260614at2759"/>
<evidence type="ECO:0000313" key="3">
    <source>
        <dbReference type="EMBL" id="PWN30683.1"/>
    </source>
</evidence>
<dbReference type="GO" id="GO:0015938">
    <property type="term" value="P:coenzyme A catabolic process"/>
    <property type="evidence" value="ECO:0007669"/>
    <property type="project" value="TreeGrafter"/>
</dbReference>
<dbReference type="InterPro" id="IPR015797">
    <property type="entry name" value="NUDIX_hydrolase-like_dom_sf"/>
</dbReference>
<dbReference type="PANTHER" id="PTHR12992:SF45">
    <property type="entry name" value="NUDIX HYDROLASE DOMAIN-CONTAINING PROTEIN"/>
    <property type="match status" value="1"/>
</dbReference>
<dbReference type="PROSITE" id="PS51462">
    <property type="entry name" value="NUDIX"/>
    <property type="match status" value="1"/>
</dbReference>